<evidence type="ECO:0000313" key="2">
    <source>
        <dbReference type="Proteomes" id="UP000499080"/>
    </source>
</evidence>
<accession>A0A4Y2RBE9</accession>
<dbReference type="Pfam" id="PF01359">
    <property type="entry name" value="Transposase_1"/>
    <property type="match status" value="1"/>
</dbReference>
<sequence length="90" mass="10506">MKMTPKKRKSIGLKIPAIKEKKNQTAVRGRELGLRQKHFKSEGNVRREVILTDLLDCSGVVHWEFLPTSQTVKKEYYLGDLRRLSEAIRR</sequence>
<keyword evidence="2" id="KW-1185">Reference proteome</keyword>
<protein>
    <submittedName>
        <fullName evidence="1">Uncharacterized protein</fullName>
    </submittedName>
</protein>
<proteinExistence type="predicted"/>
<name>A0A4Y2RBE9_ARAVE</name>
<dbReference type="AlphaFoldDB" id="A0A4Y2RBE9"/>
<gene>
    <name evidence="1" type="ORF">AVEN_171912_1</name>
</gene>
<dbReference type="Proteomes" id="UP000499080">
    <property type="component" value="Unassembled WGS sequence"/>
</dbReference>
<evidence type="ECO:0000313" key="1">
    <source>
        <dbReference type="EMBL" id="GBN73122.1"/>
    </source>
</evidence>
<reference evidence="1 2" key="1">
    <citation type="journal article" date="2019" name="Sci. Rep.">
        <title>Orb-weaving spider Araneus ventricosus genome elucidates the spidroin gene catalogue.</title>
        <authorList>
            <person name="Kono N."/>
            <person name="Nakamura H."/>
            <person name="Ohtoshi R."/>
            <person name="Moran D.A.P."/>
            <person name="Shinohara A."/>
            <person name="Yoshida Y."/>
            <person name="Fujiwara M."/>
            <person name="Mori M."/>
            <person name="Tomita M."/>
            <person name="Arakawa K."/>
        </authorList>
    </citation>
    <scope>NUCLEOTIDE SEQUENCE [LARGE SCALE GENOMIC DNA]</scope>
</reference>
<dbReference type="EMBL" id="BGPR01016467">
    <property type="protein sequence ID" value="GBN73122.1"/>
    <property type="molecule type" value="Genomic_DNA"/>
</dbReference>
<comment type="caution">
    <text evidence="1">The sequence shown here is derived from an EMBL/GenBank/DDBJ whole genome shotgun (WGS) entry which is preliminary data.</text>
</comment>
<organism evidence="1 2">
    <name type="scientific">Araneus ventricosus</name>
    <name type="common">Orbweaver spider</name>
    <name type="synonym">Epeira ventricosa</name>
    <dbReference type="NCBI Taxonomy" id="182803"/>
    <lineage>
        <taxon>Eukaryota</taxon>
        <taxon>Metazoa</taxon>
        <taxon>Ecdysozoa</taxon>
        <taxon>Arthropoda</taxon>
        <taxon>Chelicerata</taxon>
        <taxon>Arachnida</taxon>
        <taxon>Araneae</taxon>
        <taxon>Araneomorphae</taxon>
        <taxon>Entelegynae</taxon>
        <taxon>Araneoidea</taxon>
        <taxon>Araneidae</taxon>
        <taxon>Araneus</taxon>
    </lineage>
</organism>
<dbReference type="InterPro" id="IPR001888">
    <property type="entry name" value="Transposase_1"/>
</dbReference>